<feature type="transmembrane region" description="Helical" evidence="6">
    <location>
        <begin position="315"/>
        <end position="333"/>
    </location>
</feature>
<organism evidence="8 9">
    <name type="scientific">Hapsidospora chrysogenum (strain ATCC 11550 / CBS 779.69 / DSM 880 / IAM 14645 / JCM 23072 / IMI 49137)</name>
    <name type="common">Acremonium chrysogenum</name>
    <dbReference type="NCBI Taxonomy" id="857340"/>
    <lineage>
        <taxon>Eukaryota</taxon>
        <taxon>Fungi</taxon>
        <taxon>Dikarya</taxon>
        <taxon>Ascomycota</taxon>
        <taxon>Pezizomycotina</taxon>
        <taxon>Sordariomycetes</taxon>
        <taxon>Hypocreomycetidae</taxon>
        <taxon>Hypocreales</taxon>
        <taxon>Bionectriaceae</taxon>
        <taxon>Hapsidospora</taxon>
    </lineage>
</organism>
<feature type="transmembrane region" description="Helical" evidence="6">
    <location>
        <begin position="119"/>
        <end position="140"/>
    </location>
</feature>
<sequence>MPPCPGLLESLLLTIQLDVLPQGQLPFTYRRTMELRSLTKKAEYDHPPSFNQGPQLNQTVWCLTAFPAVFLALRVYCKLWRRRPLWWDDYILILSWVSLPPSTPTSALRNPYLITRKTLLAQISLLCSTIMLSIGVTYGIGLHFHEMEPDKLPVSSMLGYSAGFCAIMAAAWSKTSFAVSLLRITTGRVRWFVWFIIVSVNVVLGVSGTVLLITCWPTEKLWHPEVEGRCWSSKIGENYQIFASAYSGLMDIVLALLPWRIVWTAAIFRTEKIGALVAMSLGVVSGIVTFCKILVLPEITDKDSNTVNLKIYGTAEPAAAIIAASIPVLRALIRRNRKSQTQAVSLLPGSTFSSSGGVSNKLRKSVGTNASSEVEAKWVDPGSPRCPSGTYKPAGVMGNVCTVETRVVSGTHGR</sequence>
<feature type="transmembrane region" description="Helical" evidence="6">
    <location>
        <begin position="58"/>
        <end position="77"/>
    </location>
</feature>
<comment type="similarity">
    <text evidence="5">Belongs to the SAT4 family.</text>
</comment>
<keyword evidence="3 6" id="KW-1133">Transmembrane helix</keyword>
<dbReference type="Proteomes" id="UP000029964">
    <property type="component" value="Unassembled WGS sequence"/>
</dbReference>
<comment type="caution">
    <text evidence="8">The sequence shown here is derived from an EMBL/GenBank/DDBJ whole genome shotgun (WGS) entry which is preliminary data.</text>
</comment>
<feature type="transmembrane region" description="Helical" evidence="6">
    <location>
        <begin position="191"/>
        <end position="213"/>
    </location>
</feature>
<dbReference type="GO" id="GO:0016020">
    <property type="term" value="C:membrane"/>
    <property type="evidence" value="ECO:0007669"/>
    <property type="project" value="UniProtKB-SubCell"/>
</dbReference>
<dbReference type="OrthoDB" id="5417887at2759"/>
<dbReference type="HOGENOM" id="CLU_028200_3_0_1"/>
<evidence type="ECO:0000256" key="3">
    <source>
        <dbReference type="ARBA" id="ARBA00022989"/>
    </source>
</evidence>
<feature type="transmembrane region" description="Helical" evidence="6">
    <location>
        <begin position="241"/>
        <end position="261"/>
    </location>
</feature>
<dbReference type="Pfam" id="PF20684">
    <property type="entry name" value="Fung_rhodopsin"/>
    <property type="match status" value="1"/>
</dbReference>
<dbReference type="AlphaFoldDB" id="A0A086SWF0"/>
<evidence type="ECO:0000313" key="8">
    <source>
        <dbReference type="EMBL" id="KFH41432.1"/>
    </source>
</evidence>
<dbReference type="InterPro" id="IPR049326">
    <property type="entry name" value="Rhodopsin_dom_fungi"/>
</dbReference>
<dbReference type="EMBL" id="JPKY01000129">
    <property type="protein sequence ID" value="KFH41432.1"/>
    <property type="molecule type" value="Genomic_DNA"/>
</dbReference>
<feature type="transmembrane region" description="Helical" evidence="6">
    <location>
        <begin position="273"/>
        <end position="295"/>
    </location>
</feature>
<evidence type="ECO:0000256" key="2">
    <source>
        <dbReference type="ARBA" id="ARBA00022692"/>
    </source>
</evidence>
<comment type="subcellular location">
    <subcellularLocation>
        <location evidence="1">Membrane</location>
        <topology evidence="1">Multi-pass membrane protein</topology>
    </subcellularLocation>
</comment>
<dbReference type="InterPro" id="IPR052337">
    <property type="entry name" value="SAT4-like"/>
</dbReference>
<feature type="transmembrane region" description="Helical" evidence="6">
    <location>
        <begin position="160"/>
        <end position="179"/>
    </location>
</feature>
<dbReference type="STRING" id="857340.A0A086SWF0"/>
<gene>
    <name evidence="8" type="ORF">ACRE_078640</name>
</gene>
<evidence type="ECO:0000256" key="6">
    <source>
        <dbReference type="SAM" id="Phobius"/>
    </source>
</evidence>
<reference evidence="9" key="1">
    <citation type="journal article" date="2014" name="Genome Announc.">
        <title>Genome sequence and annotation of Acremonium chrysogenum, producer of the beta-lactam antibiotic cephalosporin C.</title>
        <authorList>
            <person name="Terfehr D."/>
            <person name="Dahlmann T.A."/>
            <person name="Specht T."/>
            <person name="Zadra I."/>
            <person name="Kuernsteiner H."/>
            <person name="Kueck U."/>
        </authorList>
    </citation>
    <scope>NUCLEOTIDE SEQUENCE [LARGE SCALE GENOMIC DNA]</scope>
    <source>
        <strain evidence="9">ATCC 11550 / CBS 779.69 / DSM 880 / IAM 14645 / JCM 23072 / IMI 49137</strain>
    </source>
</reference>
<keyword evidence="4 6" id="KW-0472">Membrane</keyword>
<keyword evidence="9" id="KW-1185">Reference proteome</keyword>
<accession>A0A086SWF0</accession>
<protein>
    <recommendedName>
        <fullName evidence="7">Rhodopsin domain-containing protein</fullName>
    </recommendedName>
</protein>
<evidence type="ECO:0000256" key="4">
    <source>
        <dbReference type="ARBA" id="ARBA00023136"/>
    </source>
</evidence>
<feature type="domain" description="Rhodopsin" evidence="7">
    <location>
        <begin position="73"/>
        <end position="335"/>
    </location>
</feature>
<name>A0A086SWF0_HAPC1</name>
<dbReference type="PANTHER" id="PTHR33048:SF42">
    <property type="entry name" value="INTEGRAL MEMBRANE PROTEIN"/>
    <property type="match status" value="1"/>
</dbReference>
<evidence type="ECO:0000259" key="7">
    <source>
        <dbReference type="Pfam" id="PF20684"/>
    </source>
</evidence>
<keyword evidence="2 6" id="KW-0812">Transmembrane</keyword>
<evidence type="ECO:0000256" key="1">
    <source>
        <dbReference type="ARBA" id="ARBA00004141"/>
    </source>
</evidence>
<evidence type="ECO:0000313" key="9">
    <source>
        <dbReference type="Proteomes" id="UP000029964"/>
    </source>
</evidence>
<dbReference type="PANTHER" id="PTHR33048">
    <property type="entry name" value="PTH11-LIKE INTEGRAL MEMBRANE PROTEIN (AFU_ORTHOLOGUE AFUA_5G11245)"/>
    <property type="match status" value="1"/>
</dbReference>
<evidence type="ECO:0000256" key="5">
    <source>
        <dbReference type="ARBA" id="ARBA00038359"/>
    </source>
</evidence>
<proteinExistence type="inferred from homology"/>